<dbReference type="Pfam" id="PF00172">
    <property type="entry name" value="Zn_clus"/>
    <property type="match status" value="1"/>
</dbReference>
<dbReference type="PANTHER" id="PTHR47784">
    <property type="entry name" value="STEROL UPTAKE CONTROL PROTEIN 2"/>
    <property type="match status" value="1"/>
</dbReference>
<dbReference type="InterPro" id="IPR053157">
    <property type="entry name" value="Sterol_Uptake_Regulator"/>
</dbReference>
<name>A0A2J6TMC8_9HELO</name>
<reference evidence="4 5" key="1">
    <citation type="submission" date="2016-04" db="EMBL/GenBank/DDBJ databases">
        <title>A degradative enzymes factory behind the ericoid mycorrhizal symbiosis.</title>
        <authorList>
            <consortium name="DOE Joint Genome Institute"/>
            <person name="Martino E."/>
            <person name="Morin E."/>
            <person name="Grelet G."/>
            <person name="Kuo A."/>
            <person name="Kohler A."/>
            <person name="Daghino S."/>
            <person name="Barry K."/>
            <person name="Choi C."/>
            <person name="Cichocki N."/>
            <person name="Clum A."/>
            <person name="Copeland A."/>
            <person name="Hainaut M."/>
            <person name="Haridas S."/>
            <person name="Labutti K."/>
            <person name="Lindquist E."/>
            <person name="Lipzen A."/>
            <person name="Khouja H.-R."/>
            <person name="Murat C."/>
            <person name="Ohm R."/>
            <person name="Olson A."/>
            <person name="Spatafora J."/>
            <person name="Veneault-Fourrey C."/>
            <person name="Henrissat B."/>
            <person name="Grigoriev I."/>
            <person name="Martin F."/>
            <person name="Perotto S."/>
        </authorList>
    </citation>
    <scope>NUCLEOTIDE SEQUENCE [LARGE SCALE GENOMIC DNA]</scope>
    <source>
        <strain evidence="4 5">E</strain>
    </source>
</reference>
<organism evidence="4 5">
    <name type="scientific">Hyaloscypha bicolor E</name>
    <dbReference type="NCBI Taxonomy" id="1095630"/>
    <lineage>
        <taxon>Eukaryota</taxon>
        <taxon>Fungi</taxon>
        <taxon>Dikarya</taxon>
        <taxon>Ascomycota</taxon>
        <taxon>Pezizomycotina</taxon>
        <taxon>Leotiomycetes</taxon>
        <taxon>Helotiales</taxon>
        <taxon>Hyaloscyphaceae</taxon>
        <taxon>Hyaloscypha</taxon>
        <taxon>Hyaloscypha bicolor</taxon>
    </lineage>
</organism>
<dbReference type="Pfam" id="PF11951">
    <property type="entry name" value="Fungal_trans_2"/>
    <property type="match status" value="1"/>
</dbReference>
<dbReference type="SMART" id="SM00066">
    <property type="entry name" value="GAL4"/>
    <property type="match status" value="1"/>
</dbReference>
<dbReference type="SUPFAM" id="SSF57701">
    <property type="entry name" value="Zn2/Cys6 DNA-binding domain"/>
    <property type="match status" value="1"/>
</dbReference>
<dbReference type="Proteomes" id="UP000235371">
    <property type="component" value="Unassembled WGS sequence"/>
</dbReference>
<evidence type="ECO:0000256" key="2">
    <source>
        <dbReference type="SAM" id="MobiDB-lite"/>
    </source>
</evidence>
<evidence type="ECO:0000313" key="5">
    <source>
        <dbReference type="Proteomes" id="UP000235371"/>
    </source>
</evidence>
<feature type="compositionally biased region" description="Basic residues" evidence="2">
    <location>
        <begin position="76"/>
        <end position="86"/>
    </location>
</feature>
<gene>
    <name evidence="4" type="ORF">K444DRAFT_306465</name>
</gene>
<sequence>MALPFGLTPDLTHGATPHETCITQAAALEGSAGPPAEALSLSISTDNKDSESLESFWAPSMRSSPGYQEKPPDHPRSRKGHKKSRGGCYNCKRRKIKCQENQPACHNCMRINVPCVYPPRHCLKPIQPLYTPSLETTSLQSTPTIFSASDMRLFHHFIVNAYPHLPVGNDSVWVREIASFSHTYDFLMQAMLSLSAANLTVTSTSPLYSSALSYRGLAISGLNTALSTPPTCKAHADAILATCWILAAVTMYLGESVEEFFTMMRGISLVSRQGWASRYGTSFLKLEGGSQTEVTVSRFRDVPLVPGHLVAEAREAIKMMRALEMKGVEEEVFKLQAEIVRLLSVSSLEAYLKYRQIHAVLSVLPHAEFQAFIDPSNTLAQILLAHYVALLALMAPIKSREWAGRSMGTVKRNTVFKLDSIWNNVPEDMRGYLYWPMKATGSIPGIPPYLKVMYP</sequence>
<evidence type="ECO:0000259" key="3">
    <source>
        <dbReference type="PROSITE" id="PS50048"/>
    </source>
</evidence>
<dbReference type="InParanoid" id="A0A2J6TMC8"/>
<dbReference type="GeneID" id="36579855"/>
<dbReference type="GO" id="GO:0001228">
    <property type="term" value="F:DNA-binding transcription activator activity, RNA polymerase II-specific"/>
    <property type="evidence" value="ECO:0007669"/>
    <property type="project" value="TreeGrafter"/>
</dbReference>
<dbReference type="RefSeq" id="XP_024741080.1">
    <property type="nucleotide sequence ID" value="XM_024871773.1"/>
</dbReference>
<dbReference type="Gene3D" id="4.10.240.10">
    <property type="entry name" value="Zn(2)-C6 fungal-type DNA-binding domain"/>
    <property type="match status" value="1"/>
</dbReference>
<dbReference type="InterPro" id="IPR036864">
    <property type="entry name" value="Zn2-C6_fun-type_DNA-bd_sf"/>
</dbReference>
<proteinExistence type="predicted"/>
<dbReference type="AlphaFoldDB" id="A0A2J6TMC8"/>
<keyword evidence="5" id="KW-1185">Reference proteome</keyword>
<evidence type="ECO:0000313" key="4">
    <source>
        <dbReference type="EMBL" id="PMD64176.1"/>
    </source>
</evidence>
<dbReference type="CDD" id="cd00067">
    <property type="entry name" value="GAL4"/>
    <property type="match status" value="1"/>
</dbReference>
<feature type="region of interest" description="Disordered" evidence="2">
    <location>
        <begin position="32"/>
        <end position="86"/>
    </location>
</feature>
<dbReference type="InterPro" id="IPR021858">
    <property type="entry name" value="Fun_TF"/>
</dbReference>
<protein>
    <recommendedName>
        <fullName evidence="3">Zn(2)-C6 fungal-type domain-containing protein</fullName>
    </recommendedName>
</protein>
<feature type="domain" description="Zn(2)-C6 fungal-type" evidence="3">
    <location>
        <begin position="87"/>
        <end position="117"/>
    </location>
</feature>
<accession>A0A2J6TMC8</accession>
<dbReference type="PANTHER" id="PTHR47784:SF7">
    <property type="entry name" value="ZN(II)2CYS6 TRANSCRIPTION FACTOR (EUROFUNG)"/>
    <property type="match status" value="1"/>
</dbReference>
<dbReference type="STRING" id="1095630.A0A2J6TMC8"/>
<keyword evidence="1" id="KW-0539">Nucleus</keyword>
<evidence type="ECO:0000256" key="1">
    <source>
        <dbReference type="ARBA" id="ARBA00023242"/>
    </source>
</evidence>
<dbReference type="OrthoDB" id="416217at2759"/>
<dbReference type="GO" id="GO:0008270">
    <property type="term" value="F:zinc ion binding"/>
    <property type="evidence" value="ECO:0007669"/>
    <property type="project" value="InterPro"/>
</dbReference>
<dbReference type="PROSITE" id="PS50048">
    <property type="entry name" value="ZN2_CY6_FUNGAL_2"/>
    <property type="match status" value="1"/>
</dbReference>
<dbReference type="PROSITE" id="PS00463">
    <property type="entry name" value="ZN2_CY6_FUNGAL_1"/>
    <property type="match status" value="1"/>
</dbReference>
<dbReference type="InterPro" id="IPR001138">
    <property type="entry name" value="Zn2Cys6_DnaBD"/>
</dbReference>
<dbReference type="EMBL" id="KZ613769">
    <property type="protein sequence ID" value="PMD64176.1"/>
    <property type="molecule type" value="Genomic_DNA"/>
</dbReference>